<keyword evidence="3" id="KW-1185">Reference proteome</keyword>
<dbReference type="AlphaFoldDB" id="A0AA40EZ92"/>
<reference evidence="2" key="1">
    <citation type="submission" date="2023-06" db="EMBL/GenBank/DDBJ databases">
        <title>Genome-scale phylogeny and comparative genomics of the fungal order Sordariales.</title>
        <authorList>
            <consortium name="Lawrence Berkeley National Laboratory"/>
            <person name="Hensen N."/>
            <person name="Bonometti L."/>
            <person name="Westerberg I."/>
            <person name="Brannstrom I.O."/>
            <person name="Guillou S."/>
            <person name="Cros-Aarteil S."/>
            <person name="Calhoun S."/>
            <person name="Haridas S."/>
            <person name="Kuo A."/>
            <person name="Mondo S."/>
            <person name="Pangilinan J."/>
            <person name="Riley R."/>
            <person name="Labutti K."/>
            <person name="Andreopoulos B."/>
            <person name="Lipzen A."/>
            <person name="Chen C."/>
            <person name="Yanf M."/>
            <person name="Daum C."/>
            <person name="Ng V."/>
            <person name="Clum A."/>
            <person name="Steindorff A."/>
            <person name="Ohm R."/>
            <person name="Martin F."/>
            <person name="Silar P."/>
            <person name="Natvig D."/>
            <person name="Lalanne C."/>
            <person name="Gautier V."/>
            <person name="Ament-Velasquez S.L."/>
            <person name="Kruys A."/>
            <person name="Hutchinson M.I."/>
            <person name="Powell A.J."/>
            <person name="Barry K."/>
            <person name="Miller A.N."/>
            <person name="Grigoriev I.V."/>
            <person name="Debuchy R."/>
            <person name="Gladieux P."/>
            <person name="Thoren M.H."/>
            <person name="Johannesson H."/>
        </authorList>
    </citation>
    <scope>NUCLEOTIDE SEQUENCE</scope>
    <source>
        <strain evidence="2">CBS 540.89</strain>
    </source>
</reference>
<evidence type="ECO:0000313" key="2">
    <source>
        <dbReference type="EMBL" id="KAK0748089.1"/>
    </source>
</evidence>
<organism evidence="2 3">
    <name type="scientific">Apiosordaria backusii</name>
    <dbReference type="NCBI Taxonomy" id="314023"/>
    <lineage>
        <taxon>Eukaryota</taxon>
        <taxon>Fungi</taxon>
        <taxon>Dikarya</taxon>
        <taxon>Ascomycota</taxon>
        <taxon>Pezizomycotina</taxon>
        <taxon>Sordariomycetes</taxon>
        <taxon>Sordariomycetidae</taxon>
        <taxon>Sordariales</taxon>
        <taxon>Lasiosphaeriaceae</taxon>
        <taxon>Apiosordaria</taxon>
    </lineage>
</organism>
<feature type="transmembrane region" description="Helical" evidence="1">
    <location>
        <begin position="89"/>
        <end position="110"/>
    </location>
</feature>
<feature type="transmembrane region" description="Helical" evidence="1">
    <location>
        <begin position="45"/>
        <end position="68"/>
    </location>
</feature>
<dbReference type="EMBL" id="JAUKTV010000001">
    <property type="protein sequence ID" value="KAK0748089.1"/>
    <property type="molecule type" value="Genomic_DNA"/>
</dbReference>
<evidence type="ECO:0000313" key="3">
    <source>
        <dbReference type="Proteomes" id="UP001172159"/>
    </source>
</evidence>
<name>A0AA40EZ92_9PEZI</name>
<sequence length="120" mass="13417">MMFLVVFKVMVWDKSAPVPWWGLVSCFGGGVCIWYVVAYQGAVGGWVNVLLSLALSVLFGISFGIVIVRSWMDWCGTSRRGRSIRLGNFVLHVCFRVLEFGVFVPAQVFLLRGLIQNGVR</sequence>
<comment type="caution">
    <text evidence="2">The sequence shown here is derived from an EMBL/GenBank/DDBJ whole genome shotgun (WGS) entry which is preliminary data.</text>
</comment>
<dbReference type="Proteomes" id="UP001172159">
    <property type="component" value="Unassembled WGS sequence"/>
</dbReference>
<feature type="transmembrane region" description="Helical" evidence="1">
    <location>
        <begin position="20"/>
        <end position="39"/>
    </location>
</feature>
<keyword evidence="1" id="KW-0472">Membrane</keyword>
<accession>A0AA40EZ92</accession>
<keyword evidence="1" id="KW-0812">Transmembrane</keyword>
<evidence type="ECO:0000256" key="1">
    <source>
        <dbReference type="SAM" id="Phobius"/>
    </source>
</evidence>
<gene>
    <name evidence="2" type="ORF">B0T21DRAFT_355795</name>
</gene>
<keyword evidence="1" id="KW-1133">Transmembrane helix</keyword>
<protein>
    <submittedName>
        <fullName evidence="2">Uncharacterized protein</fullName>
    </submittedName>
</protein>
<proteinExistence type="predicted"/>